<feature type="transmembrane region" description="Helical" evidence="1">
    <location>
        <begin position="185"/>
        <end position="208"/>
    </location>
</feature>
<proteinExistence type="predicted"/>
<dbReference type="Proteomes" id="UP000078544">
    <property type="component" value="Unassembled WGS sequence"/>
</dbReference>
<evidence type="ECO:0000313" key="2">
    <source>
        <dbReference type="EMBL" id="KZZ92059.1"/>
    </source>
</evidence>
<keyword evidence="3" id="KW-1185">Reference proteome</keyword>
<feature type="transmembrane region" description="Helical" evidence="1">
    <location>
        <begin position="28"/>
        <end position="50"/>
    </location>
</feature>
<organism evidence="2 3">
    <name type="scientific">Moelleriella libera RCEF 2490</name>
    <dbReference type="NCBI Taxonomy" id="1081109"/>
    <lineage>
        <taxon>Eukaryota</taxon>
        <taxon>Fungi</taxon>
        <taxon>Dikarya</taxon>
        <taxon>Ascomycota</taxon>
        <taxon>Pezizomycotina</taxon>
        <taxon>Sordariomycetes</taxon>
        <taxon>Hypocreomycetidae</taxon>
        <taxon>Hypocreales</taxon>
        <taxon>Clavicipitaceae</taxon>
        <taxon>Moelleriella</taxon>
    </lineage>
</organism>
<dbReference type="OrthoDB" id="5352400at2759"/>
<feature type="transmembrane region" description="Helical" evidence="1">
    <location>
        <begin position="123"/>
        <end position="141"/>
    </location>
</feature>
<keyword evidence="1" id="KW-0812">Transmembrane</keyword>
<evidence type="ECO:0000256" key="1">
    <source>
        <dbReference type="SAM" id="Phobius"/>
    </source>
</evidence>
<sequence length="271" mass="30469">MKFPGLSSPGSRTRRLFRPSWPRVSRTATAWLMGVELIGLVPVLVIFGIAQPDMYRSAMWEIGFQNKLNSNPKMTLYAYANYQPLPKVPLVWSQTLTDFNVAISVVSLFFLLAKLIAHIMRVWYPAVAILVNCALVALYSVSTYGQIGPDYADSRYPAPAAWYFRQGCGLAQQYGKYRSCQVAQASLFVTLYSLSVYLLNLSLAAYALCANNVEDEASDDDGDSTTFEYKDRPYEMHSMKSPATVRDSPFTPRTQAFHILDRQLPLRQQGS</sequence>
<comment type="caution">
    <text evidence="2">The sequence shown here is derived from an EMBL/GenBank/DDBJ whole genome shotgun (WGS) entry which is preliminary data.</text>
</comment>
<dbReference type="EMBL" id="AZGY01000016">
    <property type="protein sequence ID" value="KZZ92059.1"/>
    <property type="molecule type" value="Genomic_DNA"/>
</dbReference>
<protein>
    <submittedName>
        <fullName evidence="2">Uncharacterized protein</fullName>
    </submittedName>
</protein>
<evidence type="ECO:0000313" key="3">
    <source>
        <dbReference type="Proteomes" id="UP000078544"/>
    </source>
</evidence>
<keyword evidence="1" id="KW-0472">Membrane</keyword>
<keyword evidence="1" id="KW-1133">Transmembrane helix</keyword>
<gene>
    <name evidence="2" type="ORF">AAL_06269</name>
</gene>
<reference evidence="2 3" key="1">
    <citation type="journal article" date="2016" name="Genome Biol. Evol.">
        <title>Divergent and convergent evolution of fungal pathogenicity.</title>
        <authorList>
            <person name="Shang Y."/>
            <person name="Xiao G."/>
            <person name="Zheng P."/>
            <person name="Cen K."/>
            <person name="Zhan S."/>
            <person name="Wang C."/>
        </authorList>
    </citation>
    <scope>NUCLEOTIDE SEQUENCE [LARGE SCALE GENOMIC DNA]</scope>
    <source>
        <strain evidence="2 3">RCEF 2490</strain>
    </source>
</reference>
<feature type="transmembrane region" description="Helical" evidence="1">
    <location>
        <begin position="99"/>
        <end position="117"/>
    </location>
</feature>
<accession>A0A167Z276</accession>
<dbReference type="AlphaFoldDB" id="A0A167Z276"/>
<name>A0A167Z276_9HYPO</name>